<gene>
    <name evidence="3" type="ORF">BCR38DRAFT_124869</name>
</gene>
<evidence type="ECO:0000313" key="3">
    <source>
        <dbReference type="EMBL" id="ORY55476.1"/>
    </source>
</evidence>
<dbReference type="EMBL" id="MCFJ01000027">
    <property type="protein sequence ID" value="ORY55476.1"/>
    <property type="molecule type" value="Genomic_DNA"/>
</dbReference>
<dbReference type="AlphaFoldDB" id="A0A1Y2D8M1"/>
<protein>
    <submittedName>
        <fullName evidence="3">Uncharacterized protein</fullName>
    </submittedName>
</protein>
<feature type="chain" id="PRO_5013141557" evidence="2">
    <location>
        <begin position="20"/>
        <end position="251"/>
    </location>
</feature>
<evidence type="ECO:0000256" key="2">
    <source>
        <dbReference type="SAM" id="SignalP"/>
    </source>
</evidence>
<dbReference type="GeneID" id="63769717"/>
<name>A0A1Y2D8M1_9PEZI</name>
<evidence type="ECO:0000313" key="4">
    <source>
        <dbReference type="Proteomes" id="UP000193689"/>
    </source>
</evidence>
<feature type="signal peptide" evidence="2">
    <location>
        <begin position="1"/>
        <end position="19"/>
    </location>
</feature>
<sequence length="251" mass="25180">MVAVQFLLGAALAAARVSASTDQLQLFSRLLKRQEPGTPAYDCHNNCGQAIIEARQSDDVCTDDIFLTDYANCLQCSGPDNENIWQYYGTTLKTAAASCGLSTTPLSGEQDAVGEAIIAGSTSTSTTAAAETTTTTAAETTSTATTETTETSTAGSSTVESTASATATATSTVGETSITVTSASSAPVVTSATYTGTYSVTGTYSATGTGKYTATSTSGVVQVTGAANALSGNTLGVFGAVVFGAMYAVAQ</sequence>
<dbReference type="Proteomes" id="UP000193689">
    <property type="component" value="Unassembled WGS sequence"/>
</dbReference>
<evidence type="ECO:0000256" key="1">
    <source>
        <dbReference type="SAM" id="MobiDB-lite"/>
    </source>
</evidence>
<keyword evidence="2" id="KW-0732">Signal</keyword>
<feature type="region of interest" description="Disordered" evidence="1">
    <location>
        <begin position="123"/>
        <end position="170"/>
    </location>
</feature>
<dbReference type="STRING" id="1141098.A0A1Y2D8M1"/>
<comment type="caution">
    <text evidence="3">The sequence shown here is derived from an EMBL/GenBank/DDBJ whole genome shotgun (WGS) entry which is preliminary data.</text>
</comment>
<dbReference type="OrthoDB" id="4160690at2759"/>
<reference evidence="3 4" key="1">
    <citation type="submission" date="2016-07" db="EMBL/GenBank/DDBJ databases">
        <title>Pervasive Adenine N6-methylation of Active Genes in Fungi.</title>
        <authorList>
            <consortium name="DOE Joint Genome Institute"/>
            <person name="Mondo S.J."/>
            <person name="Dannebaum R.O."/>
            <person name="Kuo R.C."/>
            <person name="Labutti K."/>
            <person name="Haridas S."/>
            <person name="Kuo A."/>
            <person name="Salamov A."/>
            <person name="Ahrendt S.R."/>
            <person name="Lipzen A."/>
            <person name="Sullivan W."/>
            <person name="Andreopoulos W.B."/>
            <person name="Clum A."/>
            <person name="Lindquist E."/>
            <person name="Daum C."/>
            <person name="Ramamoorthy G.K."/>
            <person name="Gryganskyi A."/>
            <person name="Culley D."/>
            <person name="Magnuson J.K."/>
            <person name="James T.Y."/>
            <person name="O'Malley M.A."/>
            <person name="Stajich J.E."/>
            <person name="Spatafora J.W."/>
            <person name="Visel A."/>
            <person name="Grigoriev I.V."/>
        </authorList>
    </citation>
    <scope>NUCLEOTIDE SEQUENCE [LARGE SCALE GENOMIC DNA]</scope>
    <source>
        <strain evidence="3 4">CBS 129021</strain>
    </source>
</reference>
<keyword evidence="4" id="KW-1185">Reference proteome</keyword>
<organism evidence="3 4">
    <name type="scientific">Pseudomassariella vexata</name>
    <dbReference type="NCBI Taxonomy" id="1141098"/>
    <lineage>
        <taxon>Eukaryota</taxon>
        <taxon>Fungi</taxon>
        <taxon>Dikarya</taxon>
        <taxon>Ascomycota</taxon>
        <taxon>Pezizomycotina</taxon>
        <taxon>Sordariomycetes</taxon>
        <taxon>Xylariomycetidae</taxon>
        <taxon>Amphisphaeriales</taxon>
        <taxon>Pseudomassariaceae</taxon>
        <taxon>Pseudomassariella</taxon>
    </lineage>
</organism>
<dbReference type="RefSeq" id="XP_040709623.1">
    <property type="nucleotide sequence ID" value="XM_040853505.1"/>
</dbReference>
<accession>A0A1Y2D8M1</accession>
<proteinExistence type="predicted"/>
<dbReference type="InParanoid" id="A0A1Y2D8M1"/>